<evidence type="ECO:0000256" key="2">
    <source>
        <dbReference type="ARBA" id="ARBA00012438"/>
    </source>
</evidence>
<dbReference type="PROSITE" id="PS50109">
    <property type="entry name" value="HIS_KIN"/>
    <property type="match status" value="1"/>
</dbReference>
<evidence type="ECO:0000259" key="11">
    <source>
        <dbReference type="PROSITE" id="PS01124"/>
    </source>
</evidence>
<dbReference type="InterPro" id="IPR011006">
    <property type="entry name" value="CheY-like_superfamily"/>
</dbReference>
<dbReference type="PROSITE" id="PS01124">
    <property type="entry name" value="HTH_ARAC_FAMILY_2"/>
    <property type="match status" value="1"/>
</dbReference>
<keyword evidence="6" id="KW-0805">Transcription regulation</keyword>
<evidence type="ECO:0000256" key="8">
    <source>
        <dbReference type="ARBA" id="ARBA00023163"/>
    </source>
</evidence>
<dbReference type="PRINTS" id="PR00344">
    <property type="entry name" value="BCTRLSENSOR"/>
</dbReference>
<dbReference type="PANTHER" id="PTHR43547">
    <property type="entry name" value="TWO-COMPONENT HISTIDINE KINASE"/>
    <property type="match status" value="1"/>
</dbReference>
<dbReference type="Gene3D" id="2.130.10.10">
    <property type="entry name" value="YVTN repeat-like/Quinoprotein amine dehydrogenase"/>
    <property type="match status" value="2"/>
</dbReference>
<dbReference type="InterPro" id="IPR011123">
    <property type="entry name" value="Y_Y_Y"/>
</dbReference>
<feature type="domain" description="Histidine kinase" evidence="12">
    <location>
        <begin position="770"/>
        <end position="986"/>
    </location>
</feature>
<evidence type="ECO:0000256" key="6">
    <source>
        <dbReference type="ARBA" id="ARBA00023015"/>
    </source>
</evidence>
<dbReference type="FunFam" id="2.60.40.10:FF:000791">
    <property type="entry name" value="Two-component system sensor histidine kinase/response regulator"/>
    <property type="match status" value="1"/>
</dbReference>
<keyword evidence="7" id="KW-0238">DNA-binding</keyword>
<proteinExistence type="predicted"/>
<keyword evidence="10" id="KW-1133">Transmembrane helix</keyword>
<reference evidence="14" key="1">
    <citation type="journal article" date="2020" name="J. ISSAAS">
        <title>Lactobacilli and other gastrointestinal microbiota of Peromyscus leucopus, reservoir host for agents of Lyme disease and other zoonoses in North America.</title>
        <authorList>
            <person name="Milovic A."/>
            <person name="Bassam K."/>
            <person name="Shao H."/>
            <person name="Chatzistamou I."/>
            <person name="Tufts D.M."/>
            <person name="Diuk-Wasser M."/>
            <person name="Barbour A.G."/>
        </authorList>
    </citation>
    <scope>NUCLEOTIDE SEQUENCE</scope>
    <source>
        <strain evidence="14">LL71</strain>
    </source>
</reference>
<dbReference type="Gene3D" id="3.40.50.2300">
    <property type="match status" value="1"/>
</dbReference>
<dbReference type="Gene3D" id="1.10.287.130">
    <property type="match status" value="1"/>
</dbReference>
<comment type="catalytic activity">
    <reaction evidence="1">
        <text>ATP + protein L-histidine = ADP + protein N-phospho-L-histidine.</text>
        <dbReference type="EC" id="2.7.13.3"/>
    </reaction>
</comment>
<dbReference type="EC" id="2.7.13.3" evidence="2"/>
<name>A0A6G8F4K7_9BACT</name>
<feature type="transmembrane region" description="Helical" evidence="10">
    <location>
        <begin position="716"/>
        <end position="738"/>
    </location>
</feature>
<dbReference type="InterPro" id="IPR011110">
    <property type="entry name" value="Reg_prop"/>
</dbReference>
<dbReference type="InterPro" id="IPR003594">
    <property type="entry name" value="HATPase_dom"/>
</dbReference>
<dbReference type="InterPro" id="IPR005467">
    <property type="entry name" value="His_kinase_dom"/>
</dbReference>
<keyword evidence="5 14" id="KW-0418">Kinase</keyword>
<dbReference type="InterPro" id="IPR036097">
    <property type="entry name" value="HisK_dim/P_sf"/>
</dbReference>
<gene>
    <name evidence="14" type="ORF">Muribac1_1000</name>
</gene>
<evidence type="ECO:0000256" key="4">
    <source>
        <dbReference type="ARBA" id="ARBA00022679"/>
    </source>
</evidence>
<dbReference type="CDD" id="cd00082">
    <property type="entry name" value="HisKA"/>
    <property type="match status" value="1"/>
</dbReference>
<dbReference type="SUPFAM" id="SSF55874">
    <property type="entry name" value="ATPase domain of HSP90 chaperone/DNA topoisomerase II/histidine kinase"/>
    <property type="match status" value="1"/>
</dbReference>
<dbReference type="PANTHER" id="PTHR43547:SF2">
    <property type="entry name" value="HYBRID SIGNAL TRANSDUCTION HISTIDINE KINASE C"/>
    <property type="match status" value="1"/>
</dbReference>
<dbReference type="Pfam" id="PF12833">
    <property type="entry name" value="HTH_18"/>
    <property type="match status" value="1"/>
</dbReference>
<dbReference type="AlphaFoldDB" id="A0A6G8F4K7"/>
<dbReference type="Pfam" id="PF00072">
    <property type="entry name" value="Response_reg"/>
    <property type="match status" value="1"/>
</dbReference>
<dbReference type="GO" id="GO:0003700">
    <property type="term" value="F:DNA-binding transcription factor activity"/>
    <property type="evidence" value="ECO:0007669"/>
    <property type="project" value="InterPro"/>
</dbReference>
<dbReference type="EMBL" id="MT002444">
    <property type="protein sequence ID" value="QIM10891.1"/>
    <property type="molecule type" value="Genomic_DNA"/>
</dbReference>
<dbReference type="SMART" id="SM00448">
    <property type="entry name" value="REC"/>
    <property type="match status" value="1"/>
</dbReference>
<keyword evidence="4" id="KW-0808">Transferase</keyword>
<dbReference type="Pfam" id="PF07495">
    <property type="entry name" value="Y_Y_Y"/>
    <property type="match status" value="1"/>
</dbReference>
<evidence type="ECO:0000259" key="12">
    <source>
        <dbReference type="PROSITE" id="PS50109"/>
    </source>
</evidence>
<evidence type="ECO:0000256" key="3">
    <source>
        <dbReference type="ARBA" id="ARBA00022553"/>
    </source>
</evidence>
<dbReference type="FunFam" id="3.30.565.10:FF:000006">
    <property type="entry name" value="Sensor histidine kinase WalK"/>
    <property type="match status" value="1"/>
</dbReference>
<dbReference type="Pfam" id="PF02518">
    <property type="entry name" value="HATPase_c"/>
    <property type="match status" value="1"/>
</dbReference>
<dbReference type="SMART" id="SM00387">
    <property type="entry name" value="HATPase_c"/>
    <property type="match status" value="1"/>
</dbReference>
<dbReference type="InterPro" id="IPR013783">
    <property type="entry name" value="Ig-like_fold"/>
</dbReference>
<keyword evidence="8" id="KW-0804">Transcription</keyword>
<dbReference type="InterPro" id="IPR003661">
    <property type="entry name" value="HisK_dim/P_dom"/>
</dbReference>
<dbReference type="GO" id="GO:0000155">
    <property type="term" value="F:phosphorelay sensor kinase activity"/>
    <property type="evidence" value="ECO:0007669"/>
    <property type="project" value="InterPro"/>
</dbReference>
<evidence type="ECO:0000256" key="1">
    <source>
        <dbReference type="ARBA" id="ARBA00000085"/>
    </source>
</evidence>
<keyword evidence="10" id="KW-0472">Membrane</keyword>
<dbReference type="Pfam" id="PF00512">
    <property type="entry name" value="HisKA"/>
    <property type="match status" value="1"/>
</dbReference>
<feature type="domain" description="Response regulatory" evidence="13">
    <location>
        <begin position="1017"/>
        <end position="1132"/>
    </location>
</feature>
<dbReference type="SMART" id="SM00342">
    <property type="entry name" value="HTH_ARAC"/>
    <property type="match status" value="1"/>
</dbReference>
<dbReference type="InterPro" id="IPR001789">
    <property type="entry name" value="Sig_transdc_resp-reg_receiver"/>
</dbReference>
<protein>
    <recommendedName>
        <fullName evidence="2">histidine kinase</fullName>
        <ecNumber evidence="2">2.7.13.3</ecNumber>
    </recommendedName>
</protein>
<keyword evidence="10" id="KW-0812">Transmembrane</keyword>
<evidence type="ECO:0000256" key="9">
    <source>
        <dbReference type="PROSITE-ProRule" id="PRU00169"/>
    </source>
</evidence>
<dbReference type="InterPro" id="IPR004358">
    <property type="entry name" value="Sig_transdc_His_kin-like_C"/>
</dbReference>
<evidence type="ECO:0000259" key="13">
    <source>
        <dbReference type="PROSITE" id="PS50110"/>
    </source>
</evidence>
<dbReference type="SUPFAM" id="SSF52172">
    <property type="entry name" value="CheY-like"/>
    <property type="match status" value="1"/>
</dbReference>
<dbReference type="GO" id="GO:0043565">
    <property type="term" value="F:sequence-specific DNA binding"/>
    <property type="evidence" value="ECO:0007669"/>
    <property type="project" value="InterPro"/>
</dbReference>
<dbReference type="CDD" id="cd17574">
    <property type="entry name" value="REC_OmpR"/>
    <property type="match status" value="1"/>
</dbReference>
<evidence type="ECO:0000256" key="10">
    <source>
        <dbReference type="SAM" id="Phobius"/>
    </source>
</evidence>
<dbReference type="InterPro" id="IPR018060">
    <property type="entry name" value="HTH_AraC"/>
</dbReference>
<accession>A0A6G8F4K7</accession>
<dbReference type="PROSITE" id="PS00041">
    <property type="entry name" value="HTH_ARAC_FAMILY_1"/>
    <property type="match status" value="1"/>
</dbReference>
<dbReference type="SUPFAM" id="SSF46689">
    <property type="entry name" value="Homeodomain-like"/>
    <property type="match status" value="1"/>
</dbReference>
<evidence type="ECO:0000256" key="5">
    <source>
        <dbReference type="ARBA" id="ARBA00022777"/>
    </source>
</evidence>
<dbReference type="FunFam" id="1.10.287.130:FF:000045">
    <property type="entry name" value="Two-component system sensor histidine kinase/response regulator"/>
    <property type="match status" value="1"/>
</dbReference>
<organism evidence="14">
    <name type="scientific">uncultured Muribaculaceae bacterium</name>
    <dbReference type="NCBI Taxonomy" id="2301481"/>
    <lineage>
        <taxon>Bacteria</taxon>
        <taxon>Pseudomonadati</taxon>
        <taxon>Bacteroidota</taxon>
        <taxon>Bacteroidia</taxon>
        <taxon>Bacteroidales</taxon>
        <taxon>Muribaculaceae</taxon>
        <taxon>environmental samples</taxon>
    </lineage>
</organism>
<dbReference type="InterPro" id="IPR009057">
    <property type="entry name" value="Homeodomain-like_sf"/>
</dbReference>
<dbReference type="InterPro" id="IPR036890">
    <property type="entry name" value="HATPase_C_sf"/>
</dbReference>
<dbReference type="Gene3D" id="2.60.40.10">
    <property type="entry name" value="Immunoglobulins"/>
    <property type="match status" value="1"/>
</dbReference>
<dbReference type="Pfam" id="PF07494">
    <property type="entry name" value="Reg_prop"/>
    <property type="match status" value="2"/>
</dbReference>
<dbReference type="PROSITE" id="PS50110">
    <property type="entry name" value="RESPONSE_REGULATORY"/>
    <property type="match status" value="1"/>
</dbReference>
<keyword evidence="3 9" id="KW-0597">Phosphoprotein</keyword>
<dbReference type="SUPFAM" id="SSF63829">
    <property type="entry name" value="Calcium-dependent phosphotriesterase"/>
    <property type="match status" value="2"/>
</dbReference>
<evidence type="ECO:0000313" key="14">
    <source>
        <dbReference type="EMBL" id="QIM10891.1"/>
    </source>
</evidence>
<dbReference type="Gene3D" id="3.30.565.10">
    <property type="entry name" value="Histidine kinase-like ATPase, C-terminal domain"/>
    <property type="match status" value="1"/>
</dbReference>
<sequence length="1269" mass="143199">MWFGTIDGVHCYDGNNISIWRDPEVKTLGQVIYAIKEDSDGKLWIGSDMGLAVFDLKKEKFFSSPIEKDGMRIMSPVSDILFDSKGRMWITTAGNGVFCHNQESGETSHYVATGRINSDVITHALEDHNGTIWVASPEEGISRFDDKENIFIPVKSSPKGTISLLEDSKRNFWIGCVDGLYRFDSNADNWEHILSPKGHNVFQIRQMVQQDSGALIIASDEGLTVYDPATGITTTHKANLRIPDNLNDNYLHSLFIDNEKGLWIGTYFGGVNYIPHTHRQFAHYSHLNSGLPARIISVFAEADNNNAWIGSDDAGFFLWNRKDNSFKSFNNSSDAGLTYHNTHALLQDGDKLFIGMYMGGLDILDLSTYGFKNYKGGQDANSLYSSSIYALFRDSRGNIWIGTTKGLNKYRRDTDDFERVFDLNHADVEYIFEDSSGHIYACSLNQGLFRMDPENGKWTQFTTQSEKYSKDCGLPTYKISTGAEDRDGNLWFGTDGWGLLRFLPEKQHFERAPLPPSIRVVNKIIPEGENLWLTTSNGLYCYTPRTGKIQTFKRDSGLQDNLFLPNSGIKLSDGTILIGGKNGFNEFNPEGFEFRANDPKVILTDLSLFNRRASVDAEGSPLTSSLAYSDHLTIGHEHSIFSISVAVLSYMNPSRNNFLYKLDGFDPDWNDGPADGRVSYTNLPPGKYNFLVRASDGAGGWNEDSLSFPIEVLPPWWFSFPMKIIYGLLVISLLFLFYSRMKRKQQQELRIMTAQKDKELYQSKIDFFTHMVHEIRTPLTLILTPLESVMKSKRTVSDELPTLNVIARNGQRLLSLVNRLMDFRKMESGCVTVDLHPVDLRQEILEMYKNILPLAEAKGINVVINIPQDECPAMADSDALHHVIDNLLSNALKFTGDHIWIDLEESDDDSFRITVKDNGLGIDKDEQEKIFKPFYQVAEARPQDNIGTGIGLLLVRKYVELMNGSIQLKSTPGRGSEFSVSLPKADDGSMFIKKTSTVAEVMKPAIDNPIPENVKDRILIVEDNSELLNFLRTVFQEEYDVTCASNGKIALQFLAENSFDIVVSDVMMPEIDGIELCRRIKTSFTTSHIPVVLLTAKVENRDYIEGFENGADLYVSKPFSSDVLKAQVKGILKIRRQLRRNFCSNPDAQAVELVPNSRIDNEFLKKFEDTVMQHLSNPEFNVDLLAKELGVSRTGLFTKLKAVADMTPNALIKRIRLNEAARLIREERYLVNEACCNVGFASRSHFARYFQEQFGVNPAEYKSSVKVNS</sequence>
<evidence type="ECO:0000256" key="7">
    <source>
        <dbReference type="ARBA" id="ARBA00023125"/>
    </source>
</evidence>
<dbReference type="SMART" id="SM00388">
    <property type="entry name" value="HisKA"/>
    <property type="match status" value="1"/>
</dbReference>
<feature type="domain" description="HTH araC/xylS-type" evidence="11">
    <location>
        <begin position="1165"/>
        <end position="1264"/>
    </location>
</feature>
<dbReference type="InterPro" id="IPR015943">
    <property type="entry name" value="WD40/YVTN_repeat-like_dom_sf"/>
</dbReference>
<dbReference type="Gene3D" id="1.10.10.60">
    <property type="entry name" value="Homeodomain-like"/>
    <property type="match status" value="1"/>
</dbReference>
<dbReference type="SUPFAM" id="SSF47384">
    <property type="entry name" value="Homodimeric domain of signal transducing histidine kinase"/>
    <property type="match status" value="1"/>
</dbReference>
<feature type="modified residue" description="4-aspartylphosphate" evidence="9">
    <location>
        <position position="1065"/>
    </location>
</feature>
<dbReference type="InterPro" id="IPR018062">
    <property type="entry name" value="HTH_AraC-typ_CS"/>
</dbReference>